<gene>
    <name evidence="4" type="ORF">SAMN04488029_2447</name>
</gene>
<dbReference type="InterPro" id="IPR012675">
    <property type="entry name" value="Beta-grasp_dom_sf"/>
</dbReference>
<evidence type="ECO:0000256" key="1">
    <source>
        <dbReference type="ARBA" id="ARBA00022630"/>
    </source>
</evidence>
<keyword evidence="2" id="KW-0274">FAD</keyword>
<protein>
    <submittedName>
        <fullName evidence="4">Ferredoxin, 2Fe-2S</fullName>
    </submittedName>
</protein>
<proteinExistence type="predicted"/>
<dbReference type="SUPFAM" id="SSF54292">
    <property type="entry name" value="2Fe-2S ferredoxin-like"/>
    <property type="match status" value="1"/>
</dbReference>
<dbReference type="RefSeq" id="WP_084373092.1">
    <property type="nucleotide sequence ID" value="NZ_FWYF01000002.1"/>
</dbReference>
<name>A0A1W2GFP4_REIFA</name>
<evidence type="ECO:0000313" key="5">
    <source>
        <dbReference type="Proteomes" id="UP000192472"/>
    </source>
</evidence>
<dbReference type="InterPro" id="IPR001041">
    <property type="entry name" value="2Fe-2S_ferredoxin-type"/>
</dbReference>
<keyword evidence="1" id="KW-0285">Flavoprotein</keyword>
<organism evidence="4 5">
    <name type="scientific">Reichenbachiella faecimaris</name>
    <dbReference type="NCBI Taxonomy" id="692418"/>
    <lineage>
        <taxon>Bacteria</taxon>
        <taxon>Pseudomonadati</taxon>
        <taxon>Bacteroidota</taxon>
        <taxon>Cytophagia</taxon>
        <taxon>Cytophagales</taxon>
        <taxon>Reichenbachiellaceae</taxon>
        <taxon>Reichenbachiella</taxon>
    </lineage>
</organism>
<evidence type="ECO:0000313" key="4">
    <source>
        <dbReference type="EMBL" id="SMD35312.1"/>
    </source>
</evidence>
<dbReference type="Pfam" id="PF00111">
    <property type="entry name" value="Fer2"/>
    <property type="match status" value="1"/>
</dbReference>
<accession>A0A1W2GFP4</accession>
<dbReference type="AlphaFoldDB" id="A0A1W2GFP4"/>
<keyword evidence="5" id="KW-1185">Reference proteome</keyword>
<dbReference type="Gene3D" id="3.10.20.30">
    <property type="match status" value="1"/>
</dbReference>
<dbReference type="InterPro" id="IPR036010">
    <property type="entry name" value="2Fe-2S_ferredoxin-like_sf"/>
</dbReference>
<dbReference type="Proteomes" id="UP000192472">
    <property type="component" value="Unassembled WGS sequence"/>
</dbReference>
<evidence type="ECO:0000256" key="2">
    <source>
        <dbReference type="ARBA" id="ARBA00022827"/>
    </source>
</evidence>
<dbReference type="GO" id="GO:0051536">
    <property type="term" value="F:iron-sulfur cluster binding"/>
    <property type="evidence" value="ECO:0007669"/>
    <property type="project" value="InterPro"/>
</dbReference>
<dbReference type="PANTHER" id="PTHR43644:SF1">
    <property type="entry name" value="NAD(P)H-FLAVIN REDUCTASE"/>
    <property type="match status" value="1"/>
</dbReference>
<dbReference type="OrthoDB" id="9799640at2"/>
<reference evidence="4 5" key="1">
    <citation type="submission" date="2017-04" db="EMBL/GenBank/DDBJ databases">
        <authorList>
            <person name="Afonso C.L."/>
            <person name="Miller P.J."/>
            <person name="Scott M.A."/>
            <person name="Spackman E."/>
            <person name="Goraichik I."/>
            <person name="Dimitrov K.M."/>
            <person name="Suarez D.L."/>
            <person name="Swayne D.E."/>
        </authorList>
    </citation>
    <scope>NUCLEOTIDE SEQUENCE [LARGE SCALE GENOMIC DNA]</scope>
    <source>
        <strain evidence="4 5">DSM 26133</strain>
    </source>
</reference>
<dbReference type="EMBL" id="FWYF01000002">
    <property type="protein sequence ID" value="SMD35312.1"/>
    <property type="molecule type" value="Genomic_DNA"/>
</dbReference>
<dbReference type="STRING" id="692418.SAMN04488029_2447"/>
<dbReference type="PANTHER" id="PTHR43644">
    <property type="entry name" value="NA(+)-TRANSLOCATING NADH-QUINONE REDUCTASE SUBUNIT"/>
    <property type="match status" value="1"/>
</dbReference>
<dbReference type="CDD" id="cd00207">
    <property type="entry name" value="fer2"/>
    <property type="match status" value="1"/>
</dbReference>
<dbReference type="PROSITE" id="PS51085">
    <property type="entry name" value="2FE2S_FER_2"/>
    <property type="match status" value="1"/>
</dbReference>
<sequence>MPKIVIQNLHNKEIFIKNENKNLLDIIHENYIDWMHACGGKGRCTTCKVQVLEGLDNFSEESEAELKYRRMKRLADNERLSCQCQIHGDILVNVADENKFNHIQYSD</sequence>
<evidence type="ECO:0000259" key="3">
    <source>
        <dbReference type="PROSITE" id="PS51085"/>
    </source>
</evidence>
<feature type="domain" description="2Fe-2S ferredoxin-type" evidence="3">
    <location>
        <begin position="2"/>
        <end position="98"/>
    </location>
</feature>